<dbReference type="InterPro" id="IPR036188">
    <property type="entry name" value="FAD/NAD-bd_sf"/>
</dbReference>
<keyword evidence="1" id="KW-0560">Oxidoreductase</keyword>
<dbReference type="EMBL" id="UINC01089522">
    <property type="protein sequence ID" value="SVC40691.1"/>
    <property type="molecule type" value="Genomic_DNA"/>
</dbReference>
<gene>
    <name evidence="2" type="ORF">METZ01_LOCUS293545</name>
</gene>
<dbReference type="PRINTS" id="PR00411">
    <property type="entry name" value="PNDRDTASEI"/>
</dbReference>
<proteinExistence type="predicted"/>
<feature type="non-terminal residue" evidence="2">
    <location>
        <position position="1"/>
    </location>
</feature>
<dbReference type="InterPro" id="IPR050982">
    <property type="entry name" value="Auxin_biosynth/cation_transpt"/>
</dbReference>
<protein>
    <recommendedName>
        <fullName evidence="3">FAD/NAD(P)-binding domain-containing protein</fullName>
    </recommendedName>
</protein>
<reference evidence="2" key="1">
    <citation type="submission" date="2018-05" db="EMBL/GenBank/DDBJ databases">
        <authorList>
            <person name="Lanie J.A."/>
            <person name="Ng W.-L."/>
            <person name="Kazmierczak K.M."/>
            <person name="Andrzejewski T.M."/>
            <person name="Davidsen T.M."/>
            <person name="Wayne K.J."/>
            <person name="Tettelin H."/>
            <person name="Glass J.I."/>
            <person name="Rusch D."/>
            <person name="Podicherti R."/>
            <person name="Tsui H.-C.T."/>
            <person name="Winkler M.E."/>
        </authorList>
    </citation>
    <scope>NUCLEOTIDE SEQUENCE</scope>
</reference>
<evidence type="ECO:0000256" key="1">
    <source>
        <dbReference type="ARBA" id="ARBA00023002"/>
    </source>
</evidence>
<sequence length="262" mass="28620">VLDVVIIGGGQAGLAASVCLARHNIEHIVLEKEEIGASWRRHRWDSFCLVTPNWTVCLPGQDYAGPDPNGFMSGQAFVDYLVQYAKSFKIPLRRPVEVTRATPTSTGWEIRTTKGIIKCRVLIVATSNYQNPILPLFANGLSPKILSLSAAEYRSAGQLPPGRVLVVGSAQSGGQITEDLQNAGREVILSVSRAGRVPRQYRGRDALVWQNLLGFLDQPATALDDPRKRFGGEPHMTGRNGGHTMSLQNFHAEGVRLVGRVE</sequence>
<dbReference type="SUPFAM" id="SSF51905">
    <property type="entry name" value="FAD/NAD(P)-binding domain"/>
    <property type="match status" value="1"/>
</dbReference>
<dbReference type="Pfam" id="PF13738">
    <property type="entry name" value="Pyr_redox_3"/>
    <property type="match status" value="1"/>
</dbReference>
<dbReference type="GO" id="GO:0004497">
    <property type="term" value="F:monooxygenase activity"/>
    <property type="evidence" value="ECO:0007669"/>
    <property type="project" value="TreeGrafter"/>
</dbReference>
<dbReference type="Gene3D" id="3.50.50.60">
    <property type="entry name" value="FAD/NAD(P)-binding domain"/>
    <property type="match status" value="1"/>
</dbReference>
<accession>A0A382M0K8</accession>
<feature type="non-terminal residue" evidence="2">
    <location>
        <position position="262"/>
    </location>
</feature>
<dbReference type="GO" id="GO:0050660">
    <property type="term" value="F:flavin adenine dinucleotide binding"/>
    <property type="evidence" value="ECO:0007669"/>
    <property type="project" value="TreeGrafter"/>
</dbReference>
<name>A0A382M0K8_9ZZZZ</name>
<evidence type="ECO:0000313" key="2">
    <source>
        <dbReference type="EMBL" id="SVC40691.1"/>
    </source>
</evidence>
<organism evidence="2">
    <name type="scientific">marine metagenome</name>
    <dbReference type="NCBI Taxonomy" id="408172"/>
    <lineage>
        <taxon>unclassified sequences</taxon>
        <taxon>metagenomes</taxon>
        <taxon>ecological metagenomes</taxon>
    </lineage>
</organism>
<dbReference type="PANTHER" id="PTHR43539">
    <property type="entry name" value="FLAVIN-BINDING MONOOXYGENASE-LIKE PROTEIN (AFU_ORTHOLOGUE AFUA_4G09220)"/>
    <property type="match status" value="1"/>
</dbReference>
<dbReference type="AlphaFoldDB" id="A0A382M0K8"/>
<evidence type="ECO:0008006" key="3">
    <source>
        <dbReference type="Google" id="ProtNLM"/>
    </source>
</evidence>
<dbReference type="PANTHER" id="PTHR43539:SF78">
    <property type="entry name" value="FLAVIN-CONTAINING MONOOXYGENASE"/>
    <property type="match status" value="1"/>
</dbReference>